<dbReference type="SUPFAM" id="SSF47413">
    <property type="entry name" value="lambda repressor-like DNA-binding domains"/>
    <property type="match status" value="1"/>
</dbReference>
<dbReference type="EMBL" id="JACJIA010000002">
    <property type="protein sequence ID" value="MBA8950382.1"/>
    <property type="molecule type" value="Genomic_DNA"/>
</dbReference>
<feature type="domain" description="HTH cro/C1-type" evidence="1">
    <location>
        <begin position="17"/>
        <end position="71"/>
    </location>
</feature>
<reference evidence="2 3" key="1">
    <citation type="submission" date="2020-08" db="EMBL/GenBank/DDBJ databases">
        <title>Genomic Encyclopedia of Type Strains, Phase IV (KMG-IV): sequencing the most valuable type-strain genomes for metagenomic binning, comparative biology and taxonomic classification.</title>
        <authorList>
            <person name="Goeker M."/>
        </authorList>
    </citation>
    <scope>NUCLEOTIDE SEQUENCE [LARGE SCALE GENOMIC DNA]</scope>
    <source>
        <strain evidence="2 3">DSM 44197</strain>
    </source>
</reference>
<evidence type="ECO:0000313" key="3">
    <source>
        <dbReference type="Proteomes" id="UP000572680"/>
    </source>
</evidence>
<dbReference type="SMART" id="SM00530">
    <property type="entry name" value="HTH_XRE"/>
    <property type="match status" value="1"/>
</dbReference>
<gene>
    <name evidence="2" type="ORF">HNR61_001995</name>
</gene>
<dbReference type="AlphaFoldDB" id="A0A7W3QKG1"/>
<organism evidence="2 3">
    <name type="scientific">Actinomadura namibiensis</name>
    <dbReference type="NCBI Taxonomy" id="182080"/>
    <lineage>
        <taxon>Bacteria</taxon>
        <taxon>Bacillati</taxon>
        <taxon>Actinomycetota</taxon>
        <taxon>Actinomycetes</taxon>
        <taxon>Streptosporangiales</taxon>
        <taxon>Thermomonosporaceae</taxon>
        <taxon>Actinomadura</taxon>
    </lineage>
</organism>
<sequence length="293" mass="32986">MANRPPTIRMRRLGAHLRRLREEQGLSLEEAATFLRFSRSALARMENAQVITRPRDVEYILLKYGVEDEELRAKMLGLASAGRSQEWVKRHGALVSAKPPLEYVPLEQDSSRIRAYHPTNVFGLLQTDEYARAIMNPFGNAPEDRLSRSVEYRMARKEALTRPDPLSLYAILGEAVLRQQIGGPAVLERQLRYLLAAFEQDNVHLRVLPFTAPRNPGVDGAFCILDVEEGNFSVVVLESRLNSVFMERDEGIDVYATIFDELWAVALTADESRELVEGAMLDVRSSSGRGANS</sequence>
<dbReference type="InterPro" id="IPR001387">
    <property type="entry name" value="Cro/C1-type_HTH"/>
</dbReference>
<dbReference type="CDD" id="cd00093">
    <property type="entry name" value="HTH_XRE"/>
    <property type="match status" value="1"/>
</dbReference>
<dbReference type="GO" id="GO:0003677">
    <property type="term" value="F:DNA binding"/>
    <property type="evidence" value="ECO:0007669"/>
    <property type="project" value="InterPro"/>
</dbReference>
<evidence type="ECO:0000313" key="2">
    <source>
        <dbReference type="EMBL" id="MBA8950382.1"/>
    </source>
</evidence>
<dbReference type="InterPro" id="IPR010982">
    <property type="entry name" value="Lambda_DNA-bd_dom_sf"/>
</dbReference>
<accession>A0A7W3QKG1</accession>
<dbReference type="RefSeq" id="WP_182842810.1">
    <property type="nucleotide sequence ID" value="NZ_BAAALP010000002.1"/>
</dbReference>
<comment type="caution">
    <text evidence="2">The sequence shown here is derived from an EMBL/GenBank/DDBJ whole genome shotgun (WGS) entry which is preliminary data.</text>
</comment>
<evidence type="ECO:0000259" key="1">
    <source>
        <dbReference type="PROSITE" id="PS50943"/>
    </source>
</evidence>
<protein>
    <submittedName>
        <fullName evidence="2">Transcriptional regulator with XRE-family HTH domain</fullName>
    </submittedName>
</protein>
<dbReference type="Proteomes" id="UP000572680">
    <property type="component" value="Unassembled WGS sequence"/>
</dbReference>
<keyword evidence="3" id="KW-1185">Reference proteome</keyword>
<dbReference type="Pfam" id="PF19054">
    <property type="entry name" value="DUF5753"/>
    <property type="match status" value="1"/>
</dbReference>
<proteinExistence type="predicted"/>
<dbReference type="PROSITE" id="PS50943">
    <property type="entry name" value="HTH_CROC1"/>
    <property type="match status" value="1"/>
</dbReference>
<dbReference type="Gene3D" id="1.10.260.40">
    <property type="entry name" value="lambda repressor-like DNA-binding domains"/>
    <property type="match status" value="1"/>
</dbReference>
<dbReference type="Pfam" id="PF13560">
    <property type="entry name" value="HTH_31"/>
    <property type="match status" value="1"/>
</dbReference>
<dbReference type="InterPro" id="IPR043917">
    <property type="entry name" value="DUF5753"/>
</dbReference>
<name>A0A7W3QKG1_ACTNM</name>